<dbReference type="InterPro" id="IPR001296">
    <property type="entry name" value="Glyco_trans_1"/>
</dbReference>
<dbReference type="GO" id="GO:0009103">
    <property type="term" value="P:lipopolysaccharide biosynthetic process"/>
    <property type="evidence" value="ECO:0007669"/>
    <property type="project" value="TreeGrafter"/>
</dbReference>
<dbReference type="InterPro" id="IPR022623">
    <property type="entry name" value="Glyco_trans_4"/>
</dbReference>
<dbReference type="Pfam" id="PF00534">
    <property type="entry name" value="Glycos_transf_1"/>
    <property type="match status" value="1"/>
</dbReference>
<dbReference type="Gene3D" id="3.40.50.2000">
    <property type="entry name" value="Glycogen Phosphorylase B"/>
    <property type="match status" value="2"/>
</dbReference>
<dbReference type="PANTHER" id="PTHR46401">
    <property type="entry name" value="GLYCOSYLTRANSFERASE WBBK-RELATED"/>
    <property type="match status" value="1"/>
</dbReference>
<feature type="domain" description="Glycosyl transferase family 1" evidence="2">
    <location>
        <begin position="217"/>
        <end position="389"/>
    </location>
</feature>
<keyword evidence="1 4" id="KW-0808">Transferase</keyword>
<feature type="domain" description="Glycosyl transferase family 4" evidence="3">
    <location>
        <begin position="26"/>
        <end position="196"/>
    </location>
</feature>
<evidence type="ECO:0000259" key="2">
    <source>
        <dbReference type="Pfam" id="PF00534"/>
    </source>
</evidence>
<keyword evidence="5" id="KW-1185">Reference proteome</keyword>
<sequence>MKYLFIHQNFPGQFRHLAPALAAQPGNQVVALMVQPKGEPQTWRGVRVLPYPLQGANTLGLHPWLVDIETKTLRATACWQAARSLRNQGFVPDVIVAHPGWGEPLFVKQVWPRARLGLYAEFFYQLDGADVGFDPEFAPPDAEADACRLQMKNLNHLAHLDQADGALSPTHWQAATFPPTWRDRICVAHDGIDTDVLCPDPDARFPLPGGARALTRDDEVITYVARNLEPYRGVHVLMRALPALLRERPNAQVLLVGGEETGYGAAAPAGRTWREVFCSEVKDQIPETDWARVHFLGRLEREAFTRLLQVSRVHVYLSYPFVLSWSLLEAMSVGAAIVASDTAPVREVIAPGETGRLVDFFDGTGLVRSIGSLLDDAAERQRLGTAARAFARSHYDLSRVCLPQQLAWVHSLSAGL</sequence>
<accession>A0A7Y8GUN9</accession>
<evidence type="ECO:0000313" key="4">
    <source>
        <dbReference type="EMBL" id="NWF44708.1"/>
    </source>
</evidence>
<dbReference type="RefSeq" id="WP_177134133.1">
    <property type="nucleotide sequence ID" value="NZ_VYGV01000006.1"/>
</dbReference>
<dbReference type="Pfam" id="PF12000">
    <property type="entry name" value="Glyco_trans_4_3"/>
    <property type="match status" value="1"/>
</dbReference>
<comment type="caution">
    <text evidence="4">The sequence shown here is derived from an EMBL/GenBank/DDBJ whole genome shotgun (WGS) entry which is preliminary data.</text>
</comment>
<dbReference type="Proteomes" id="UP000545507">
    <property type="component" value="Unassembled WGS sequence"/>
</dbReference>
<proteinExistence type="predicted"/>
<organism evidence="4 5">
    <name type="scientific">Hydrogenophaga aromaticivorans</name>
    <dbReference type="NCBI Taxonomy" id="2610898"/>
    <lineage>
        <taxon>Bacteria</taxon>
        <taxon>Pseudomonadati</taxon>
        <taxon>Pseudomonadota</taxon>
        <taxon>Betaproteobacteria</taxon>
        <taxon>Burkholderiales</taxon>
        <taxon>Comamonadaceae</taxon>
        <taxon>Hydrogenophaga</taxon>
    </lineage>
</organism>
<dbReference type="SUPFAM" id="SSF53756">
    <property type="entry name" value="UDP-Glycosyltransferase/glycogen phosphorylase"/>
    <property type="match status" value="1"/>
</dbReference>
<dbReference type="PANTHER" id="PTHR46401:SF2">
    <property type="entry name" value="GLYCOSYLTRANSFERASE WBBK-RELATED"/>
    <property type="match status" value="1"/>
</dbReference>
<dbReference type="AlphaFoldDB" id="A0A7Y8GUN9"/>
<protein>
    <submittedName>
        <fullName evidence="4">Glycosyltransferase</fullName>
    </submittedName>
</protein>
<reference evidence="4 5" key="1">
    <citation type="submission" date="2019-09" db="EMBL/GenBank/DDBJ databases">
        <title>Hydrogenophaga aromatica sp. nov., isolated from a para-xylene-degrading enrichment culture.</title>
        <authorList>
            <person name="Tancsics A."/>
            <person name="Banerjee S."/>
        </authorList>
    </citation>
    <scope>NUCLEOTIDE SEQUENCE [LARGE SCALE GENOMIC DNA]</scope>
    <source>
        <strain evidence="4 5">D2P1</strain>
    </source>
</reference>
<evidence type="ECO:0000259" key="3">
    <source>
        <dbReference type="Pfam" id="PF12000"/>
    </source>
</evidence>
<dbReference type="GO" id="GO:0016757">
    <property type="term" value="F:glycosyltransferase activity"/>
    <property type="evidence" value="ECO:0007669"/>
    <property type="project" value="InterPro"/>
</dbReference>
<evidence type="ECO:0000256" key="1">
    <source>
        <dbReference type="ARBA" id="ARBA00022679"/>
    </source>
</evidence>
<evidence type="ECO:0000313" key="5">
    <source>
        <dbReference type="Proteomes" id="UP000545507"/>
    </source>
</evidence>
<dbReference type="EMBL" id="VYGV01000006">
    <property type="protein sequence ID" value="NWF44708.1"/>
    <property type="molecule type" value="Genomic_DNA"/>
</dbReference>
<name>A0A7Y8GUN9_9BURK</name>
<gene>
    <name evidence="4" type="ORF">F3K02_05490</name>
</gene>